<dbReference type="PROSITE" id="PS50932">
    <property type="entry name" value="HTH_LACI_2"/>
    <property type="match status" value="1"/>
</dbReference>
<dbReference type="EMBL" id="JBHTIO010000042">
    <property type="protein sequence ID" value="MFD0897849.1"/>
    <property type="molecule type" value="Genomic_DNA"/>
</dbReference>
<dbReference type="GO" id="GO:0003677">
    <property type="term" value="F:DNA binding"/>
    <property type="evidence" value="ECO:0007669"/>
    <property type="project" value="UniProtKB-KW"/>
</dbReference>
<keyword evidence="6" id="KW-1185">Reference proteome</keyword>
<dbReference type="InterPro" id="IPR001761">
    <property type="entry name" value="Peripla_BP/Lac1_sug-bd_dom"/>
</dbReference>
<evidence type="ECO:0000256" key="3">
    <source>
        <dbReference type="ARBA" id="ARBA00023163"/>
    </source>
</evidence>
<dbReference type="CDD" id="cd06286">
    <property type="entry name" value="PBP1_CcpB-like"/>
    <property type="match status" value="1"/>
</dbReference>
<dbReference type="Pfam" id="PF00356">
    <property type="entry name" value="LacI"/>
    <property type="match status" value="1"/>
</dbReference>
<sequence>MATIRDVARISGYSISTVSRTINQSGYVSKTAQLQINRVIHQLDYVPNAIARDLSTGKTHKIGAILPHIRDPYFSKILNGIMDAAFANNYSVILLPSEYDEAQEMHYLEQLKRKEYDGLIVTSHGIPLERLEKYNQYGPIVCCEDTGAKQLNAVFSDRESAYTTAFNWLKQKQIKRIAFLFSRRAGVSATSSITLKTFAQVYGDLPPDNLVITGVSTPAEGYFAAKTLNKQATDLQYIFGNGDDIISGVRQYYVDHQLPLPGLIGQGHQISGVAIGIPTIDPHFYTIGGQALQLVLEPTDGVRKIKVHSDFIINNKIDLTPNTFIK</sequence>
<protein>
    <submittedName>
        <fullName evidence="5">LacI family DNA-binding transcriptional regulator</fullName>
    </submittedName>
</protein>
<evidence type="ECO:0000256" key="2">
    <source>
        <dbReference type="ARBA" id="ARBA00023125"/>
    </source>
</evidence>
<evidence type="ECO:0000259" key="4">
    <source>
        <dbReference type="PROSITE" id="PS50932"/>
    </source>
</evidence>
<evidence type="ECO:0000256" key="1">
    <source>
        <dbReference type="ARBA" id="ARBA00023015"/>
    </source>
</evidence>
<dbReference type="Pfam" id="PF00532">
    <property type="entry name" value="Peripla_BP_1"/>
    <property type="match status" value="1"/>
</dbReference>
<proteinExistence type="predicted"/>
<dbReference type="Proteomes" id="UP001597104">
    <property type="component" value="Unassembled WGS sequence"/>
</dbReference>
<evidence type="ECO:0000313" key="5">
    <source>
        <dbReference type="EMBL" id="MFD0897849.1"/>
    </source>
</evidence>
<feature type="domain" description="HTH lacI-type" evidence="4">
    <location>
        <begin position="2"/>
        <end position="56"/>
    </location>
</feature>
<comment type="caution">
    <text evidence="5">The sequence shown here is derived from an EMBL/GenBank/DDBJ whole genome shotgun (WGS) entry which is preliminary data.</text>
</comment>
<dbReference type="InterPro" id="IPR010982">
    <property type="entry name" value="Lambda_DNA-bd_dom_sf"/>
</dbReference>
<organism evidence="5 6">
    <name type="scientific">Loigolactobacillus binensis</name>
    <dbReference type="NCBI Taxonomy" id="2559922"/>
    <lineage>
        <taxon>Bacteria</taxon>
        <taxon>Bacillati</taxon>
        <taxon>Bacillota</taxon>
        <taxon>Bacilli</taxon>
        <taxon>Lactobacillales</taxon>
        <taxon>Lactobacillaceae</taxon>
        <taxon>Loigolactobacillus</taxon>
    </lineage>
</organism>
<reference evidence="6" key="1">
    <citation type="journal article" date="2019" name="Int. J. Syst. Evol. Microbiol.">
        <title>The Global Catalogue of Microorganisms (GCM) 10K type strain sequencing project: providing services to taxonomists for standard genome sequencing and annotation.</title>
        <authorList>
            <consortium name="The Broad Institute Genomics Platform"/>
            <consortium name="The Broad Institute Genome Sequencing Center for Infectious Disease"/>
            <person name="Wu L."/>
            <person name="Ma J."/>
        </authorList>
    </citation>
    <scope>NUCLEOTIDE SEQUENCE [LARGE SCALE GENOMIC DNA]</scope>
    <source>
        <strain evidence="6">CCM 8925</strain>
    </source>
</reference>
<dbReference type="PANTHER" id="PTHR30146">
    <property type="entry name" value="LACI-RELATED TRANSCRIPTIONAL REPRESSOR"/>
    <property type="match status" value="1"/>
</dbReference>
<dbReference type="InterPro" id="IPR028082">
    <property type="entry name" value="Peripla_BP_I"/>
</dbReference>
<accession>A0ABW3EEK8</accession>
<dbReference type="SUPFAM" id="SSF53822">
    <property type="entry name" value="Periplasmic binding protein-like I"/>
    <property type="match status" value="1"/>
</dbReference>
<dbReference type="SUPFAM" id="SSF47413">
    <property type="entry name" value="lambda repressor-like DNA-binding domains"/>
    <property type="match status" value="1"/>
</dbReference>
<dbReference type="Gene3D" id="1.10.260.40">
    <property type="entry name" value="lambda repressor-like DNA-binding domains"/>
    <property type="match status" value="1"/>
</dbReference>
<dbReference type="RefSeq" id="WP_137638154.1">
    <property type="nucleotide sequence ID" value="NZ_BJDN01000019.1"/>
</dbReference>
<keyword evidence="1" id="KW-0805">Transcription regulation</keyword>
<keyword evidence="3" id="KW-0804">Transcription</keyword>
<dbReference type="Gene3D" id="3.40.50.2300">
    <property type="match status" value="2"/>
</dbReference>
<dbReference type="SMART" id="SM00354">
    <property type="entry name" value="HTH_LACI"/>
    <property type="match status" value="1"/>
</dbReference>
<name>A0ABW3EEK8_9LACO</name>
<keyword evidence="2 5" id="KW-0238">DNA-binding</keyword>
<evidence type="ECO:0000313" key="6">
    <source>
        <dbReference type="Proteomes" id="UP001597104"/>
    </source>
</evidence>
<dbReference type="PANTHER" id="PTHR30146:SF105">
    <property type="entry name" value="CATABOLITE CONTROL PROTEIN B"/>
    <property type="match status" value="1"/>
</dbReference>
<dbReference type="CDD" id="cd01392">
    <property type="entry name" value="HTH_LacI"/>
    <property type="match status" value="1"/>
</dbReference>
<gene>
    <name evidence="5" type="ORF">ACFQZ7_08960</name>
</gene>
<dbReference type="InterPro" id="IPR000843">
    <property type="entry name" value="HTH_LacI"/>
</dbReference>